<dbReference type="PROSITE" id="PS50994">
    <property type="entry name" value="INTEGRASE"/>
    <property type="match status" value="1"/>
</dbReference>
<dbReference type="STRING" id="7370.A0A1I8NK90"/>
<keyword evidence="6" id="KW-0378">Hydrolase</keyword>
<dbReference type="InterPro" id="IPR000477">
    <property type="entry name" value="RT_dom"/>
</dbReference>
<evidence type="ECO:0000259" key="9">
    <source>
        <dbReference type="PROSITE" id="PS50878"/>
    </source>
</evidence>
<dbReference type="Pfam" id="PF17917">
    <property type="entry name" value="RT_RNaseH"/>
    <property type="match status" value="1"/>
</dbReference>
<dbReference type="CDD" id="cd01647">
    <property type="entry name" value="RT_LTR"/>
    <property type="match status" value="1"/>
</dbReference>
<dbReference type="InterPro" id="IPR043128">
    <property type="entry name" value="Rev_trsase/Diguanyl_cyclase"/>
</dbReference>
<dbReference type="InterPro" id="IPR041588">
    <property type="entry name" value="Integrase_H2C2"/>
</dbReference>
<dbReference type="InterPro" id="IPR001584">
    <property type="entry name" value="Integrase_cat-core"/>
</dbReference>
<evidence type="ECO:0000256" key="4">
    <source>
        <dbReference type="ARBA" id="ARBA00022722"/>
    </source>
</evidence>
<feature type="domain" description="Reverse transcriptase" evidence="9">
    <location>
        <begin position="462"/>
        <end position="639"/>
    </location>
</feature>
<feature type="domain" description="Integrase catalytic" evidence="10">
    <location>
        <begin position="1001"/>
        <end position="1157"/>
    </location>
</feature>
<keyword evidence="3" id="KW-0548">Nucleotidyltransferase</keyword>
<accession>A0A9J7D9I5</accession>
<dbReference type="Gene3D" id="2.40.70.10">
    <property type="entry name" value="Acid Proteases"/>
    <property type="match status" value="1"/>
</dbReference>
<evidence type="ECO:0000256" key="2">
    <source>
        <dbReference type="ARBA" id="ARBA00022679"/>
    </source>
</evidence>
<evidence type="ECO:0000313" key="12">
    <source>
        <dbReference type="RefSeq" id="XP_011295079.2"/>
    </source>
</evidence>
<keyword evidence="11" id="KW-1185">Reference proteome</keyword>
<keyword evidence="2" id="KW-0808">Transferase</keyword>
<dbReference type="PANTHER" id="PTHR37984:SF11">
    <property type="entry name" value="INTEGRASE CATALYTIC DOMAIN-CONTAINING PROTEIN"/>
    <property type="match status" value="1"/>
</dbReference>
<dbReference type="GeneID" id="105262249"/>
<dbReference type="InterPro" id="IPR041373">
    <property type="entry name" value="RT_RNaseH"/>
</dbReference>
<dbReference type="Pfam" id="PF00665">
    <property type="entry name" value="rve"/>
    <property type="match status" value="1"/>
</dbReference>
<proteinExistence type="predicted"/>
<dbReference type="VEuPathDB" id="VectorBase:MDOA016515"/>
<evidence type="ECO:0000256" key="8">
    <source>
        <dbReference type="SAM" id="MobiDB-lite"/>
    </source>
</evidence>
<dbReference type="InterPro" id="IPR050951">
    <property type="entry name" value="Retrovirus_Pol_polyprotein"/>
</dbReference>
<dbReference type="SUPFAM" id="SSF50630">
    <property type="entry name" value="Acid proteases"/>
    <property type="match status" value="1"/>
</dbReference>
<dbReference type="Gene3D" id="3.30.420.10">
    <property type="entry name" value="Ribonuclease H-like superfamily/Ribonuclease H"/>
    <property type="match status" value="1"/>
</dbReference>
<dbReference type="OrthoDB" id="8039770at2759"/>
<evidence type="ECO:0000256" key="7">
    <source>
        <dbReference type="ARBA" id="ARBA00022918"/>
    </source>
</evidence>
<gene>
    <name evidence="12" type="primary">LOC105262249</name>
</gene>
<dbReference type="EC" id="2.7.7.49" evidence="1"/>
<evidence type="ECO:0000256" key="1">
    <source>
        <dbReference type="ARBA" id="ARBA00012493"/>
    </source>
</evidence>
<dbReference type="InterPro" id="IPR036397">
    <property type="entry name" value="RNaseH_sf"/>
</dbReference>
<feature type="compositionally biased region" description="Polar residues" evidence="8">
    <location>
        <begin position="1295"/>
        <end position="1306"/>
    </location>
</feature>
<dbReference type="InterPro" id="IPR021109">
    <property type="entry name" value="Peptidase_aspartic_dom_sf"/>
</dbReference>
<keyword evidence="5" id="KW-0255">Endonuclease</keyword>
<evidence type="ECO:0000256" key="3">
    <source>
        <dbReference type="ARBA" id="ARBA00022695"/>
    </source>
</evidence>
<dbReference type="Gene3D" id="3.10.10.10">
    <property type="entry name" value="HIV Type 1 Reverse Transcriptase, subunit A, domain 1"/>
    <property type="match status" value="1"/>
</dbReference>
<dbReference type="Proteomes" id="UP001652621">
    <property type="component" value="Unplaced"/>
</dbReference>
<dbReference type="PANTHER" id="PTHR37984">
    <property type="entry name" value="PROTEIN CBG26694"/>
    <property type="match status" value="1"/>
</dbReference>
<name>A0A9J7D9I5_MUSDO</name>
<feature type="compositionally biased region" description="Low complexity" evidence="8">
    <location>
        <begin position="1307"/>
        <end position="1318"/>
    </location>
</feature>
<keyword evidence="4" id="KW-0540">Nuclease</keyword>
<dbReference type="InterPro" id="IPR043502">
    <property type="entry name" value="DNA/RNA_pol_sf"/>
</dbReference>
<dbReference type="Gene3D" id="3.30.70.270">
    <property type="match status" value="2"/>
</dbReference>
<feature type="compositionally biased region" description="Polar residues" evidence="8">
    <location>
        <begin position="1268"/>
        <end position="1281"/>
    </location>
</feature>
<sequence>MSEVLKPFLCDSIDKSLLRNEWEKWLRSFTLYLAAEDITDDGKKRNKLLHLGGPQLQEVVFNIPGALVERDEKGEIKTYDVLVEKLNEYFSPKRNSTFERHLFRNLTPIEGENFNKFLMRLRQQVVKCSFGSTKKEIEEISIKDKLIDSWAPIDLKKRLLEKEHNLSEVIESCQVYEQINKNCRSLLCNVEVDAVNKINTKGNIQLNTSIECGRCGRKGHQSNSLECPAKKAKCNKCSLLGHFAIKCKTKKRRFDNNYNEPYKRSRTSSNVRCIEEDGTVSENREFGCFKVVGNDHNEENICCTIGGKNIMMVIDSGCKFNLISENDWNILKRSDAAIWNIQTHSTNKFKAYAANHPLEVIVVFDAPICVGNRNEIISSFYVIKNGNQSLLGREASLQLKVLKLGLDVNHIEEKKQPFPKIHGIKVSLSIDHTVKPVQQPVRRVPVALEEKVANKIDEALRLDIIEPVIGPSKWISPIVIAFKGNDDIRLCVDMRCANRAILRENYPLPTFESFMSRLKSAKIFSRLDLTSAYHQVELDESSREITTFVTHKGLYRYKRLMFGVNSAPEIFQKIMEGMLSTCPNALNYIDDIIVFGNCDEDHDTTLKSVLEILKKNNVTLNQEKCVWKTKKLMFLGHVLSAEGFTADPEKVKVIQDFRAPESKEEVRSFLGLVTYIGKFLPDLADITDPLRILLTKNAKFAWSHRQEEAFCKLKKMLSEIPNLSYFDPKLRTRVIADASPVALGAVLLQFDDEDEPRIISFASKSLSSTEKRYSQTEKESLALVWSVERFYYYLAGLEFELVTDHKPLESIFKPTSKPPARIERWLLRLQAFKFKVIYRAGKENIADSISRLCKLSEDHSFDAACEDSIFHVLENTIPSALNISTISKESAKDIDIQEAISSMGNETWESKSSNPYYVFRFELSAIGPILLRGSRIVIPKALRPRVLDLAHEGHPGQSAMKRRLRSKVWWPLIDREAENFVKACHDCLLVSQPNNPTPMQRHPFPNGPWQCLATDLLGPLPNGEHVLVLIDYYSRYQEVVFLKRITSDAIIKSMKEIFSKLGIPKSIRTDNGRQYVSDEFKSFCSENNISLIRTPPYWPQANGEVENMNRSLVKRLKIAAANKHDYKEEIQKFLLMYNVTPHGTTGTAPSELMFNRRIRDKIPGIEDLSEEVIDSAAKDNDLISKQKGKEKADTVRNAKESFIQVGDKVLLKNVIFPNKLTPNFDKTVYEVVERNGSEVKVVGGGRTFVRNISMVKKIPEAQFPQYFPDQQNPHSEQSPINTEPLPDIAEPAQPATCSSASTTKNQPSLPSLSTHTSSGTDVPRDQGPLKLRLKKVEGMWQH</sequence>
<dbReference type="Pfam" id="PF17921">
    <property type="entry name" value="Integrase_H2C2"/>
    <property type="match status" value="1"/>
</dbReference>
<feature type="region of interest" description="Disordered" evidence="8">
    <location>
        <begin position="1265"/>
        <end position="1342"/>
    </location>
</feature>
<dbReference type="RefSeq" id="XP_011295079.2">
    <property type="nucleotide sequence ID" value="XM_011296777.3"/>
</dbReference>
<reference evidence="12" key="1">
    <citation type="submission" date="2025-08" db="UniProtKB">
        <authorList>
            <consortium name="RefSeq"/>
        </authorList>
    </citation>
    <scope>IDENTIFICATION</scope>
    <source>
        <strain evidence="12">Aabys</strain>
        <tissue evidence="12">Whole body</tissue>
    </source>
</reference>
<evidence type="ECO:0000313" key="11">
    <source>
        <dbReference type="Proteomes" id="UP001652621"/>
    </source>
</evidence>
<protein>
    <recommendedName>
        <fullName evidence="1">RNA-directed DNA polymerase</fullName>
        <ecNumber evidence="1">2.7.7.49</ecNumber>
    </recommendedName>
</protein>
<evidence type="ECO:0000259" key="10">
    <source>
        <dbReference type="PROSITE" id="PS50994"/>
    </source>
</evidence>
<organism evidence="11 12">
    <name type="scientific">Musca domestica</name>
    <name type="common">House fly</name>
    <dbReference type="NCBI Taxonomy" id="7370"/>
    <lineage>
        <taxon>Eukaryota</taxon>
        <taxon>Metazoa</taxon>
        <taxon>Ecdysozoa</taxon>
        <taxon>Arthropoda</taxon>
        <taxon>Hexapoda</taxon>
        <taxon>Insecta</taxon>
        <taxon>Pterygota</taxon>
        <taxon>Neoptera</taxon>
        <taxon>Endopterygota</taxon>
        <taxon>Diptera</taxon>
        <taxon>Brachycera</taxon>
        <taxon>Muscomorpha</taxon>
        <taxon>Muscoidea</taxon>
        <taxon>Muscidae</taxon>
        <taxon>Musca</taxon>
    </lineage>
</organism>
<dbReference type="Gene3D" id="1.10.340.70">
    <property type="match status" value="1"/>
</dbReference>
<dbReference type="PROSITE" id="PS50878">
    <property type="entry name" value="RT_POL"/>
    <property type="match status" value="1"/>
</dbReference>
<evidence type="ECO:0000256" key="5">
    <source>
        <dbReference type="ARBA" id="ARBA00022759"/>
    </source>
</evidence>
<evidence type="ECO:0000256" key="6">
    <source>
        <dbReference type="ARBA" id="ARBA00022801"/>
    </source>
</evidence>
<dbReference type="Gene3D" id="4.10.60.10">
    <property type="entry name" value="Zinc finger, CCHC-type"/>
    <property type="match status" value="1"/>
</dbReference>
<dbReference type="InterPro" id="IPR012337">
    <property type="entry name" value="RNaseH-like_sf"/>
</dbReference>
<keyword evidence="7" id="KW-0695">RNA-directed DNA polymerase</keyword>
<dbReference type="SUPFAM" id="SSF56672">
    <property type="entry name" value="DNA/RNA polymerases"/>
    <property type="match status" value="1"/>
</dbReference>
<dbReference type="CDD" id="cd09274">
    <property type="entry name" value="RNase_HI_RT_Ty3"/>
    <property type="match status" value="1"/>
</dbReference>
<dbReference type="VEuPathDB" id="VectorBase:MDOMA2_009280"/>
<dbReference type="SUPFAM" id="SSF53098">
    <property type="entry name" value="Ribonuclease H-like"/>
    <property type="match status" value="1"/>
</dbReference>
<dbReference type="Pfam" id="PF00078">
    <property type="entry name" value="RVT_1"/>
    <property type="match status" value="1"/>
</dbReference>